<gene>
    <name evidence="2" type="ORF">ACOF00016_LOCUS6906</name>
</gene>
<feature type="region of interest" description="Disordered" evidence="1">
    <location>
        <begin position="47"/>
        <end position="72"/>
    </location>
</feature>
<evidence type="ECO:0000256" key="1">
    <source>
        <dbReference type="SAM" id="MobiDB-lite"/>
    </source>
</evidence>
<name>A0A7S3L2K6_9STRA</name>
<protein>
    <submittedName>
        <fullName evidence="2">Uncharacterized protein</fullName>
    </submittedName>
</protein>
<sequence>MRQTQVMVVPSNPALSDSFTDFHNLIEAINAARRVARDFVTGSHLERMDDGDMADMDDEQHHHPGSSHATTTPWSVSVNCAHLHPHYGTTKTPEQVLEELKAEEAAGEVDVNYQKFQEQRMMARRSPYPTVVLEVCARPPPDFGAAPPPSSPANNKEETKITSEDISKLEALFGQSAHMNHPTKHMTPKEEEDDFYSRIGNSIQELSVVTPMQMAQDYIATHDPHVPPTAAFTTSDAEEPDEAFEFVFTNLSMMAEQAANEDNDDPRYYVVLPHFCAASATSLEKFCTQIQTICHATTELRGRLAAVECFHPEHILPTHRAPISVVALQWKPKK</sequence>
<reference evidence="2" key="1">
    <citation type="submission" date="2021-01" db="EMBL/GenBank/DDBJ databases">
        <authorList>
            <person name="Corre E."/>
            <person name="Pelletier E."/>
            <person name="Niang G."/>
            <person name="Scheremetjew M."/>
            <person name="Finn R."/>
            <person name="Kale V."/>
            <person name="Holt S."/>
            <person name="Cochrane G."/>
            <person name="Meng A."/>
            <person name="Brown T."/>
            <person name="Cohen L."/>
        </authorList>
    </citation>
    <scope>NUCLEOTIDE SEQUENCE</scope>
    <source>
        <strain evidence="2">CCMP127</strain>
    </source>
</reference>
<proteinExistence type="predicted"/>
<organism evidence="2">
    <name type="scientific">Amphora coffeiformis</name>
    <dbReference type="NCBI Taxonomy" id="265554"/>
    <lineage>
        <taxon>Eukaryota</taxon>
        <taxon>Sar</taxon>
        <taxon>Stramenopiles</taxon>
        <taxon>Ochrophyta</taxon>
        <taxon>Bacillariophyta</taxon>
        <taxon>Bacillariophyceae</taxon>
        <taxon>Bacillariophycidae</taxon>
        <taxon>Thalassiophysales</taxon>
        <taxon>Catenulaceae</taxon>
        <taxon>Amphora</taxon>
    </lineage>
</organism>
<dbReference type="EMBL" id="HBIM01008137">
    <property type="protein sequence ID" value="CAE0409220.1"/>
    <property type="molecule type" value="Transcribed_RNA"/>
</dbReference>
<evidence type="ECO:0000313" key="2">
    <source>
        <dbReference type="EMBL" id="CAE0409220.1"/>
    </source>
</evidence>
<accession>A0A7S3L2K6</accession>
<dbReference type="AlphaFoldDB" id="A0A7S3L2K6"/>